<sequence>MGVYVIAVVVGLEALALGVMGVWSVLSLLTQPSHSVTSGIFLTVLIFGLAAGLAGVAVNAFKGMRWTRSAAFVWQLLMMAIGVPALLEGQIPLGLLLLLPPLATAYFLFTPKVVDFSLRKASDESGESDGKLL</sequence>
<dbReference type="Proteomes" id="UP000059574">
    <property type="component" value="Chromosome"/>
</dbReference>
<reference evidence="2 3" key="2">
    <citation type="journal article" date="2016" name="J. Biotechnol.">
        <title>Complete genome sequence of Arthrobacter alpinus ERGS4:06, a yellow pigmented bacterium tolerant to cold and radiations isolated from Sikkim Himalaya.</title>
        <authorList>
            <person name="Kumar R."/>
            <person name="Singh D."/>
            <person name="Swarnkar M.K."/>
            <person name="Singh A.K."/>
            <person name="Kumar S."/>
        </authorList>
    </citation>
    <scope>NUCLEOTIDE SEQUENCE [LARGE SCALE GENOMIC DNA]</scope>
    <source>
        <strain evidence="2 3">ERGS4:06</strain>
    </source>
</reference>
<protein>
    <submittedName>
        <fullName evidence="2">Uncharacterized protein</fullName>
    </submittedName>
</protein>
<name>A0A0S2LXZ8_9MICC</name>
<feature type="transmembrane region" description="Helical" evidence="1">
    <location>
        <begin position="5"/>
        <end position="26"/>
    </location>
</feature>
<feature type="transmembrane region" description="Helical" evidence="1">
    <location>
        <begin position="38"/>
        <end position="58"/>
    </location>
</feature>
<dbReference type="EMBL" id="CP013200">
    <property type="protein sequence ID" value="ALO66302.1"/>
    <property type="molecule type" value="Genomic_DNA"/>
</dbReference>
<keyword evidence="1" id="KW-0812">Transmembrane</keyword>
<dbReference type="AlphaFoldDB" id="A0A0S2LXZ8"/>
<evidence type="ECO:0000313" key="2">
    <source>
        <dbReference type="EMBL" id="ALO66302.1"/>
    </source>
</evidence>
<keyword evidence="1" id="KW-0472">Membrane</keyword>
<feature type="transmembrane region" description="Helical" evidence="1">
    <location>
        <begin position="70"/>
        <end position="87"/>
    </location>
</feature>
<keyword evidence="1" id="KW-1133">Transmembrane helix</keyword>
<reference evidence="3" key="1">
    <citation type="submission" date="2015-11" db="EMBL/GenBank/DDBJ databases">
        <authorList>
            <person name="Kumar R."/>
            <person name="Singh D."/>
            <person name="Swarnkar M.K."/>
            <person name="Singh A.K."/>
            <person name="Kumar S."/>
        </authorList>
    </citation>
    <scope>NUCLEOTIDE SEQUENCE [LARGE SCALE GENOMIC DNA]</scope>
    <source>
        <strain evidence="3">ERGS4:06</strain>
    </source>
</reference>
<evidence type="ECO:0000256" key="1">
    <source>
        <dbReference type="SAM" id="Phobius"/>
    </source>
</evidence>
<gene>
    <name evidence="2" type="ORF">AS189_07125</name>
</gene>
<evidence type="ECO:0000313" key="3">
    <source>
        <dbReference type="Proteomes" id="UP000059574"/>
    </source>
</evidence>
<accession>A0A0S2LXZ8</accession>
<organism evidence="2 3">
    <name type="scientific">Arthrobacter alpinus</name>
    <dbReference type="NCBI Taxonomy" id="656366"/>
    <lineage>
        <taxon>Bacteria</taxon>
        <taxon>Bacillati</taxon>
        <taxon>Actinomycetota</taxon>
        <taxon>Actinomycetes</taxon>
        <taxon>Micrococcales</taxon>
        <taxon>Micrococcaceae</taxon>
        <taxon>Arthrobacter</taxon>
    </lineage>
</organism>
<proteinExistence type="predicted"/>
<feature type="transmembrane region" description="Helical" evidence="1">
    <location>
        <begin position="93"/>
        <end position="110"/>
    </location>
</feature>